<dbReference type="Gene3D" id="1.10.287.70">
    <property type="match status" value="1"/>
</dbReference>
<name>A0A6J7DRY2_9ZZZZ</name>
<dbReference type="PANTHER" id="PTHR43833">
    <property type="entry name" value="POTASSIUM CHANNEL PROTEIN 2-RELATED-RELATED"/>
    <property type="match status" value="1"/>
</dbReference>
<organism evidence="4">
    <name type="scientific">freshwater metagenome</name>
    <dbReference type="NCBI Taxonomy" id="449393"/>
    <lineage>
        <taxon>unclassified sequences</taxon>
        <taxon>metagenomes</taxon>
        <taxon>ecological metagenomes</taxon>
    </lineage>
</organism>
<dbReference type="GO" id="GO:0005886">
    <property type="term" value="C:plasma membrane"/>
    <property type="evidence" value="ECO:0007669"/>
    <property type="project" value="UniProtKB-SubCell"/>
</dbReference>
<evidence type="ECO:0000256" key="2">
    <source>
        <dbReference type="SAM" id="Phobius"/>
    </source>
</evidence>
<feature type="transmembrane region" description="Helical" evidence="2">
    <location>
        <begin position="105"/>
        <end position="127"/>
    </location>
</feature>
<dbReference type="GO" id="GO:0006813">
    <property type="term" value="P:potassium ion transport"/>
    <property type="evidence" value="ECO:0007669"/>
    <property type="project" value="InterPro"/>
</dbReference>
<dbReference type="SUPFAM" id="SSF51735">
    <property type="entry name" value="NAD(P)-binding Rossmann-fold domains"/>
    <property type="match status" value="1"/>
</dbReference>
<reference evidence="4" key="1">
    <citation type="submission" date="2020-05" db="EMBL/GenBank/DDBJ databases">
        <authorList>
            <person name="Chiriac C."/>
            <person name="Salcher M."/>
            <person name="Ghai R."/>
            <person name="Kavagutti S V."/>
        </authorList>
    </citation>
    <scope>NUCLEOTIDE SEQUENCE</scope>
</reference>
<feature type="domain" description="RCK N-terminal" evidence="3">
    <location>
        <begin position="145"/>
        <end position="265"/>
    </location>
</feature>
<dbReference type="Gene3D" id="3.40.50.720">
    <property type="entry name" value="NAD(P)-binding Rossmann-like Domain"/>
    <property type="match status" value="1"/>
</dbReference>
<keyword evidence="2" id="KW-1133">Transmembrane helix</keyword>
<dbReference type="InterPro" id="IPR013099">
    <property type="entry name" value="K_chnl_dom"/>
</dbReference>
<sequence length="364" mass="39712">MPSDSGRPDRRARFREPSNIGRGRLHFASRRFSPVRNITVRLGIAVLALVLTSIVVYLERGCYADRGLTGTLTPVDALYYATVSLSTTGYGDIVPVCESSRLANIFIITPLRFLFLIVLVGTTVEVLTQRTREEFRSARWRKTVQDHTVIIGYGVKGRAAANSLLDNGIPGNRIVVVTPDRSAVDEATRNGLVGVIGDARREDVLRDAAVDKASRIIVATDEDDTSVLVTLTARRLAPTAMIVAAVRESQNADILRQSGADTVIPTAEAAGRLMGLSLISPVAGDLMEDLLDSGRGLEVMERDITREELGLAPSDLDARGQIVLAVVRRGDVYRFDQAGVTILEQGDRLVVIRHNADHPNHKER</sequence>
<dbReference type="EMBL" id="CAFBLS010000072">
    <property type="protein sequence ID" value="CAB4871665.1"/>
    <property type="molecule type" value="Genomic_DNA"/>
</dbReference>
<dbReference type="PANTHER" id="PTHR43833:SF9">
    <property type="entry name" value="POTASSIUM CHANNEL PROTEIN YUGO-RELATED"/>
    <property type="match status" value="1"/>
</dbReference>
<dbReference type="SUPFAM" id="SSF81324">
    <property type="entry name" value="Voltage-gated potassium channels"/>
    <property type="match status" value="1"/>
</dbReference>
<evidence type="ECO:0000313" key="4">
    <source>
        <dbReference type="EMBL" id="CAB4871665.1"/>
    </source>
</evidence>
<dbReference type="Pfam" id="PF02254">
    <property type="entry name" value="TrkA_N"/>
    <property type="match status" value="1"/>
</dbReference>
<dbReference type="PROSITE" id="PS51201">
    <property type="entry name" value="RCK_N"/>
    <property type="match status" value="1"/>
</dbReference>
<protein>
    <submittedName>
        <fullName evidence="4">Unannotated protein</fullName>
    </submittedName>
</protein>
<dbReference type="InterPro" id="IPR050721">
    <property type="entry name" value="Trk_Ktr_HKT_K-transport"/>
</dbReference>
<evidence type="ECO:0000259" key="3">
    <source>
        <dbReference type="PROSITE" id="PS51201"/>
    </source>
</evidence>
<evidence type="ECO:0000256" key="1">
    <source>
        <dbReference type="ARBA" id="ARBA00004651"/>
    </source>
</evidence>
<comment type="subcellular location">
    <subcellularLocation>
        <location evidence="1">Cell membrane</location>
        <topology evidence="1">Multi-pass membrane protein</topology>
    </subcellularLocation>
</comment>
<dbReference type="InterPro" id="IPR036291">
    <property type="entry name" value="NAD(P)-bd_dom_sf"/>
</dbReference>
<dbReference type="Pfam" id="PF07885">
    <property type="entry name" value="Ion_trans_2"/>
    <property type="match status" value="1"/>
</dbReference>
<feature type="transmembrane region" description="Helical" evidence="2">
    <location>
        <begin position="38"/>
        <end position="58"/>
    </location>
</feature>
<keyword evidence="2" id="KW-0472">Membrane</keyword>
<gene>
    <name evidence="4" type="ORF">UFOPK3402_00728</name>
</gene>
<proteinExistence type="predicted"/>
<keyword evidence="2" id="KW-0812">Transmembrane</keyword>
<dbReference type="AlphaFoldDB" id="A0A6J7DRY2"/>
<dbReference type="InterPro" id="IPR003148">
    <property type="entry name" value="RCK_N"/>
</dbReference>
<accession>A0A6J7DRY2</accession>